<dbReference type="OrthoDB" id="5865767at2759"/>
<feature type="compositionally biased region" description="Low complexity" evidence="1">
    <location>
        <begin position="496"/>
        <end position="528"/>
    </location>
</feature>
<sequence>MNTVFISSIKNDGAILSDDSLILNNEDIQRVKSPISNTSAINFNSMINNTSGSSSSDDTNTIFSDAVSLSTNERCGSTNTIVSTEDNINSKLSNYLNIPRDDYPIKDNDFLNHINPFPSKPPSYTKMNPNRLIRYPIYENIKPCSINEKPPVYSPTVENFTIVSIKPEYLSPYEPCNSKIWKNFIMEINSTQLNFYYIDSSLTHRIKNYSSGCDSNTNGLYHLDNSARAKFFNFNHKTTYNFNKYDQEHICYQIQKSKKKFLCQERLYKSFSLQFAKFGIPIDYNKKTFVLRMRCESEQFLINFAHVDDMINWTTYLSMGISVSLDLELREMPDYRIVPRRRRRRRRRRRHSHHRRHGFVTSSSSSNSRSRSHSNSFSSRRTRDIMSSHLSESALGALTESVSRKNSVSNSRKNSNMSTTSSTTQSLDQSFSSMSIDVTSRNSTNNRNSSRRCSSINLQGSPYNIISNSKSNSSSGTNLKSKLKGLFKIGYTPQKSTTTSNNTPVIPINIPSSPGSRSRSGSATNSTTTNAMSFISVSPTTTAPSSPVMRSNSFKNNYSTATSLNSLIEDEDENDESLSGGMQFSRKQDPAVRSISSSPLYQAAHMKVPQYICPKDTATASCASNPTHRLVQRNSIILQHELHELHEVLREHQDSDMEEDGDEDEDEDEIEDDAFDEMQHRNTSVITSSSSSSSSSYNRMNSVYSDEGIFHDSDTEEQDYYPHFRNRASSLMSSLSYGVGNDEVKWHPPICESSRKRYIRNSLRCIRPFLEDNEWVGCVCFKPTRFPPYETNNRPINYNGKECASKNRKNSNNSHHVQDYTNVKNHYLESFVVGPVDFIKADTPTIRRINKIKTKKNKDDDVESRLLLAYGS</sequence>
<evidence type="ECO:0000313" key="3">
    <source>
        <dbReference type="Proteomes" id="UP000750334"/>
    </source>
</evidence>
<reference evidence="2 3" key="1">
    <citation type="submission" date="2020-11" db="EMBL/GenBank/DDBJ databases">
        <title>Kefir isolates.</title>
        <authorList>
            <person name="Marcisauskas S."/>
            <person name="Kim Y."/>
            <person name="Blasche S."/>
        </authorList>
    </citation>
    <scope>NUCLEOTIDE SEQUENCE [LARGE SCALE GENOMIC DNA]</scope>
    <source>
        <strain evidence="2 3">OG2</strain>
    </source>
</reference>
<feature type="compositionally biased region" description="Acidic residues" evidence="1">
    <location>
        <begin position="656"/>
        <end position="669"/>
    </location>
</feature>
<feature type="region of interest" description="Disordered" evidence="1">
    <location>
        <begin position="677"/>
        <end position="699"/>
    </location>
</feature>
<feature type="compositionally biased region" description="Low complexity" evidence="1">
    <location>
        <begin position="467"/>
        <end position="477"/>
    </location>
</feature>
<accession>A0A9P6WAF5</accession>
<keyword evidence="3" id="KW-1185">Reference proteome</keyword>
<dbReference type="PANTHER" id="PTHR37283">
    <property type="entry name" value="PH DOMAIN-CONTAINING PROTEIN YHR131C"/>
    <property type="match status" value="1"/>
</dbReference>
<dbReference type="PANTHER" id="PTHR37283:SF1">
    <property type="entry name" value="PH DOMAIN-CONTAINING PROTEIN YHR131C"/>
    <property type="match status" value="1"/>
</dbReference>
<evidence type="ECO:0008006" key="4">
    <source>
        <dbReference type="Google" id="ProtNLM"/>
    </source>
</evidence>
<feature type="region of interest" description="Disordered" evidence="1">
    <location>
        <begin position="494"/>
        <end position="528"/>
    </location>
</feature>
<organism evidence="2 3">
    <name type="scientific">Maudiozyma exigua</name>
    <name type="common">Yeast</name>
    <name type="synonym">Kazachstania exigua</name>
    <dbReference type="NCBI Taxonomy" id="34358"/>
    <lineage>
        <taxon>Eukaryota</taxon>
        <taxon>Fungi</taxon>
        <taxon>Dikarya</taxon>
        <taxon>Ascomycota</taxon>
        <taxon>Saccharomycotina</taxon>
        <taxon>Saccharomycetes</taxon>
        <taxon>Saccharomycetales</taxon>
        <taxon>Saccharomycetaceae</taxon>
        <taxon>Maudiozyma</taxon>
    </lineage>
</organism>
<feature type="region of interest" description="Disordered" evidence="1">
    <location>
        <begin position="569"/>
        <end position="590"/>
    </location>
</feature>
<feature type="region of interest" description="Disordered" evidence="1">
    <location>
        <begin position="340"/>
        <end position="384"/>
    </location>
</feature>
<name>A0A9P6WAF5_MAUEX</name>
<dbReference type="AlphaFoldDB" id="A0A9P6WAF5"/>
<comment type="caution">
    <text evidence="2">The sequence shown here is derived from an EMBL/GenBank/DDBJ whole genome shotgun (WGS) entry which is preliminary data.</text>
</comment>
<feature type="compositionally biased region" description="Low complexity" evidence="1">
    <location>
        <begin position="361"/>
        <end position="379"/>
    </location>
</feature>
<proteinExistence type="predicted"/>
<dbReference type="Proteomes" id="UP000750334">
    <property type="component" value="Unassembled WGS sequence"/>
</dbReference>
<feature type="compositionally biased region" description="Polar residues" evidence="1">
    <location>
        <begin position="456"/>
        <end position="466"/>
    </location>
</feature>
<dbReference type="InterPro" id="IPR011993">
    <property type="entry name" value="PH-like_dom_sf"/>
</dbReference>
<protein>
    <recommendedName>
        <fullName evidence="4">PH domain-containing protein</fullName>
    </recommendedName>
</protein>
<dbReference type="Gene3D" id="2.30.29.30">
    <property type="entry name" value="Pleckstrin-homology domain (PH domain)/Phosphotyrosine-binding domain (PTB)"/>
    <property type="match status" value="1"/>
</dbReference>
<evidence type="ECO:0000256" key="1">
    <source>
        <dbReference type="SAM" id="MobiDB-lite"/>
    </source>
</evidence>
<dbReference type="EMBL" id="PUHR01000068">
    <property type="protein sequence ID" value="KAG0668412.1"/>
    <property type="molecule type" value="Genomic_DNA"/>
</dbReference>
<feature type="region of interest" description="Disordered" evidence="1">
    <location>
        <begin position="396"/>
        <end position="477"/>
    </location>
</feature>
<feature type="region of interest" description="Disordered" evidence="1">
    <location>
        <begin position="650"/>
        <end position="669"/>
    </location>
</feature>
<feature type="compositionally biased region" description="Low complexity" evidence="1">
    <location>
        <begin position="404"/>
        <end position="455"/>
    </location>
</feature>
<gene>
    <name evidence="2" type="ORF">C6P45_004698</name>
</gene>
<feature type="compositionally biased region" description="Basic residues" evidence="1">
    <location>
        <begin position="340"/>
        <end position="358"/>
    </location>
</feature>
<evidence type="ECO:0000313" key="2">
    <source>
        <dbReference type="EMBL" id="KAG0668412.1"/>
    </source>
</evidence>